<reference evidence="1 2" key="1">
    <citation type="submission" date="2020-04" db="EMBL/GenBank/DDBJ databases">
        <title>Whole-genome sequencing of Vibrio spp. from China reveals different genetic environments of blaCTX-M-14 among diverse lineages.</title>
        <authorList>
            <person name="Zheng Z."/>
            <person name="Ye L."/>
            <person name="Chen S."/>
        </authorList>
    </citation>
    <scope>NUCLEOTIDE SEQUENCE [LARGE SCALE GENOMIC DNA]</scope>
    <source>
        <strain evidence="1 2">Vb1636</strain>
    </source>
</reference>
<name>A0A7Y0MYC3_VIBAL</name>
<gene>
    <name evidence="1" type="ORF">HKB35_18300</name>
</gene>
<dbReference type="AlphaFoldDB" id="A0A7Y0MYC3"/>
<dbReference type="RefSeq" id="WP_064369748.1">
    <property type="nucleotide sequence ID" value="NZ_CP082321.1"/>
</dbReference>
<evidence type="ECO:0000313" key="1">
    <source>
        <dbReference type="EMBL" id="NMR75570.1"/>
    </source>
</evidence>
<accession>A0A7Y0MYC3</accession>
<comment type="caution">
    <text evidence="1">The sequence shown here is derived from an EMBL/GenBank/DDBJ whole genome shotgun (WGS) entry which is preliminary data.</text>
</comment>
<proteinExistence type="predicted"/>
<evidence type="ECO:0000313" key="2">
    <source>
        <dbReference type="Proteomes" id="UP000565155"/>
    </source>
</evidence>
<dbReference type="Proteomes" id="UP000565155">
    <property type="component" value="Unassembled WGS sequence"/>
</dbReference>
<organism evidence="1 2">
    <name type="scientific">Vibrio alginolyticus</name>
    <dbReference type="NCBI Taxonomy" id="663"/>
    <lineage>
        <taxon>Bacteria</taxon>
        <taxon>Pseudomonadati</taxon>
        <taxon>Pseudomonadota</taxon>
        <taxon>Gammaproteobacteria</taxon>
        <taxon>Vibrionales</taxon>
        <taxon>Vibrionaceae</taxon>
        <taxon>Vibrio</taxon>
    </lineage>
</organism>
<sequence length="117" mass="13175">MKFTPPPSAEQQLETQVNQLKQQFKRRQFPKKNAPALPLDLLVTISGCTFGLHSQKDGRLVLKADKAINFDKGVNVLRSVSYIAGARDSVSIAGWDWRPTHFKKDKLYLRPVAPSDL</sequence>
<protein>
    <submittedName>
        <fullName evidence="1">Uncharacterized protein</fullName>
    </submittedName>
</protein>
<dbReference type="EMBL" id="JABCMA010000025">
    <property type="protein sequence ID" value="NMR75570.1"/>
    <property type="molecule type" value="Genomic_DNA"/>
</dbReference>